<dbReference type="PANTHER" id="PTHR24320">
    <property type="entry name" value="RETINOL DEHYDROGENASE"/>
    <property type="match status" value="1"/>
</dbReference>
<dbReference type="SUPFAM" id="SSF51735">
    <property type="entry name" value="NAD(P)-binding Rossmann-fold domains"/>
    <property type="match status" value="1"/>
</dbReference>
<protein>
    <submittedName>
        <fullName evidence="3">NAD(P)-binding protein</fullName>
    </submittedName>
</protein>
<evidence type="ECO:0000313" key="4">
    <source>
        <dbReference type="Proteomes" id="UP000297245"/>
    </source>
</evidence>
<dbReference type="PRINTS" id="PR00081">
    <property type="entry name" value="GDHRDH"/>
</dbReference>
<evidence type="ECO:0000256" key="1">
    <source>
        <dbReference type="ARBA" id="ARBA00006484"/>
    </source>
</evidence>
<dbReference type="OrthoDB" id="542013at2759"/>
<organism evidence="3 4">
    <name type="scientific">Dendrothele bispora (strain CBS 962.96)</name>
    <dbReference type="NCBI Taxonomy" id="1314807"/>
    <lineage>
        <taxon>Eukaryota</taxon>
        <taxon>Fungi</taxon>
        <taxon>Dikarya</taxon>
        <taxon>Basidiomycota</taxon>
        <taxon>Agaricomycotina</taxon>
        <taxon>Agaricomycetes</taxon>
        <taxon>Agaricomycetidae</taxon>
        <taxon>Agaricales</taxon>
        <taxon>Agaricales incertae sedis</taxon>
        <taxon>Dendrothele</taxon>
    </lineage>
</organism>
<dbReference type="GO" id="GO:0016491">
    <property type="term" value="F:oxidoreductase activity"/>
    <property type="evidence" value="ECO:0007669"/>
    <property type="project" value="UniProtKB-KW"/>
</dbReference>
<gene>
    <name evidence="3" type="ORF">K435DRAFT_730649</name>
</gene>
<sequence>MSRTPWDNGNMFKSGLRASEPPLPVAKADLTGRTVIIIGANVGLGFECAKHMARMNPSRLVLGCRNEREGSRAVEDIKKETSFQNVELRLIDLAKFVSVRSFAQKFIEEVGTLDILLANAAILPTKHESTVDGWEVALQVNHLSLSLLTLLLLPTMIETSKTSKNSPRIVMVTSQMHTQTTLDDELLALPQEDGSSILRYMSDEDMGKGYCKREEVINRRYGDTKLFGVFFARTLSDRLSKSKSNIIVNVVDPGRCVSQLIRTLPDPIRENMMTLAIEDGYTAEEGSRALVYGAVGDLGEDKLRGAHLRRGRKTEFGEFVLTEEGEKLGSRIWDETIDILREVDGNIGDIHSKFLC</sequence>
<evidence type="ECO:0000313" key="3">
    <source>
        <dbReference type="EMBL" id="THU87539.1"/>
    </source>
</evidence>
<dbReference type="InterPro" id="IPR002347">
    <property type="entry name" value="SDR_fam"/>
</dbReference>
<dbReference type="Gene3D" id="3.40.50.720">
    <property type="entry name" value="NAD(P)-binding Rossmann-like Domain"/>
    <property type="match status" value="1"/>
</dbReference>
<keyword evidence="2" id="KW-0560">Oxidoreductase</keyword>
<accession>A0A4S8LF27</accession>
<dbReference type="Pfam" id="PF00106">
    <property type="entry name" value="adh_short"/>
    <property type="match status" value="1"/>
</dbReference>
<dbReference type="Proteomes" id="UP000297245">
    <property type="component" value="Unassembled WGS sequence"/>
</dbReference>
<evidence type="ECO:0000256" key="2">
    <source>
        <dbReference type="ARBA" id="ARBA00023002"/>
    </source>
</evidence>
<reference evidence="3 4" key="1">
    <citation type="journal article" date="2019" name="Nat. Ecol. Evol.">
        <title>Megaphylogeny resolves global patterns of mushroom evolution.</title>
        <authorList>
            <person name="Varga T."/>
            <person name="Krizsan K."/>
            <person name="Foldi C."/>
            <person name="Dima B."/>
            <person name="Sanchez-Garcia M."/>
            <person name="Sanchez-Ramirez S."/>
            <person name="Szollosi G.J."/>
            <person name="Szarkandi J.G."/>
            <person name="Papp V."/>
            <person name="Albert L."/>
            <person name="Andreopoulos W."/>
            <person name="Angelini C."/>
            <person name="Antonin V."/>
            <person name="Barry K.W."/>
            <person name="Bougher N.L."/>
            <person name="Buchanan P."/>
            <person name="Buyck B."/>
            <person name="Bense V."/>
            <person name="Catcheside P."/>
            <person name="Chovatia M."/>
            <person name="Cooper J."/>
            <person name="Damon W."/>
            <person name="Desjardin D."/>
            <person name="Finy P."/>
            <person name="Geml J."/>
            <person name="Haridas S."/>
            <person name="Hughes K."/>
            <person name="Justo A."/>
            <person name="Karasinski D."/>
            <person name="Kautmanova I."/>
            <person name="Kiss B."/>
            <person name="Kocsube S."/>
            <person name="Kotiranta H."/>
            <person name="LaButti K.M."/>
            <person name="Lechner B.E."/>
            <person name="Liimatainen K."/>
            <person name="Lipzen A."/>
            <person name="Lukacs Z."/>
            <person name="Mihaltcheva S."/>
            <person name="Morgado L.N."/>
            <person name="Niskanen T."/>
            <person name="Noordeloos M.E."/>
            <person name="Ohm R.A."/>
            <person name="Ortiz-Santana B."/>
            <person name="Ovrebo C."/>
            <person name="Racz N."/>
            <person name="Riley R."/>
            <person name="Savchenko A."/>
            <person name="Shiryaev A."/>
            <person name="Soop K."/>
            <person name="Spirin V."/>
            <person name="Szebenyi C."/>
            <person name="Tomsovsky M."/>
            <person name="Tulloss R.E."/>
            <person name="Uehling J."/>
            <person name="Grigoriev I.V."/>
            <person name="Vagvolgyi C."/>
            <person name="Papp T."/>
            <person name="Martin F.M."/>
            <person name="Miettinen O."/>
            <person name="Hibbett D.S."/>
            <person name="Nagy L.G."/>
        </authorList>
    </citation>
    <scope>NUCLEOTIDE SEQUENCE [LARGE SCALE GENOMIC DNA]</scope>
    <source>
        <strain evidence="3 4">CBS 962.96</strain>
    </source>
</reference>
<name>A0A4S8LF27_DENBC</name>
<proteinExistence type="inferred from homology"/>
<dbReference type="AlphaFoldDB" id="A0A4S8LF27"/>
<dbReference type="InterPro" id="IPR036291">
    <property type="entry name" value="NAD(P)-bd_dom_sf"/>
</dbReference>
<comment type="similarity">
    <text evidence="1">Belongs to the short-chain dehydrogenases/reductases (SDR) family.</text>
</comment>
<keyword evidence="4" id="KW-1185">Reference proteome</keyword>
<dbReference type="EMBL" id="ML179446">
    <property type="protein sequence ID" value="THU87539.1"/>
    <property type="molecule type" value="Genomic_DNA"/>
</dbReference>
<dbReference type="PANTHER" id="PTHR24320:SF152">
    <property type="entry name" value="SHORT-CHAIN DEHYDROGENASE_REDUCTASE FAMILY PROTEIN"/>
    <property type="match status" value="1"/>
</dbReference>